<keyword evidence="1" id="KW-0472">Membrane</keyword>
<evidence type="ECO:0000313" key="3">
    <source>
        <dbReference type="Proteomes" id="UP001611339"/>
    </source>
</evidence>
<feature type="transmembrane region" description="Helical" evidence="1">
    <location>
        <begin position="89"/>
        <end position="110"/>
    </location>
</feature>
<comment type="caution">
    <text evidence="2">The sequence shown here is derived from an EMBL/GenBank/DDBJ whole genome shotgun (WGS) entry which is preliminary data.</text>
</comment>
<proteinExistence type="predicted"/>
<dbReference type="Proteomes" id="UP001611339">
    <property type="component" value="Unassembled WGS sequence"/>
</dbReference>
<evidence type="ECO:0000313" key="2">
    <source>
        <dbReference type="EMBL" id="MFI1715686.1"/>
    </source>
</evidence>
<dbReference type="RefSeq" id="WP_398710407.1">
    <property type="nucleotide sequence ID" value="NZ_JBIRUI010000008.1"/>
</dbReference>
<accession>A0ABW7U7R3</accession>
<feature type="transmembrane region" description="Helical" evidence="1">
    <location>
        <begin position="58"/>
        <end position="83"/>
    </location>
</feature>
<keyword evidence="1" id="KW-0812">Transmembrane</keyword>
<dbReference type="EMBL" id="JBIRUI010000008">
    <property type="protein sequence ID" value="MFI1715686.1"/>
    <property type="molecule type" value="Genomic_DNA"/>
</dbReference>
<keyword evidence="1" id="KW-1133">Transmembrane helix</keyword>
<sequence length="150" mass="16177">MDEYIPFSAAIVLYAFSPLIEREVKRAVMGSIHQSDAQMTGPPTPVPAHRKDDFIEGYLSFAIDAAQIIPATLLTAVGIALAIPHDWSPAVGAVSVLATFLAIYAVNAYTLGIDPQKYHSMRMRFKGYSPIVLLSAALNLLCIVAVAVFV</sequence>
<organism evidence="2 3">
    <name type="scientific">Streptomyces litmocidini</name>
    <dbReference type="NCBI Taxonomy" id="67318"/>
    <lineage>
        <taxon>Bacteria</taxon>
        <taxon>Bacillati</taxon>
        <taxon>Actinomycetota</taxon>
        <taxon>Actinomycetes</taxon>
        <taxon>Kitasatosporales</taxon>
        <taxon>Streptomycetaceae</taxon>
        <taxon>Streptomyces</taxon>
    </lineage>
</organism>
<reference evidence="2 3" key="1">
    <citation type="submission" date="2024-10" db="EMBL/GenBank/DDBJ databases">
        <title>The Natural Products Discovery Center: Release of the First 8490 Sequenced Strains for Exploring Actinobacteria Biosynthetic Diversity.</title>
        <authorList>
            <person name="Kalkreuter E."/>
            <person name="Kautsar S.A."/>
            <person name="Yang D."/>
            <person name="Bader C.D."/>
            <person name="Teijaro C.N."/>
            <person name="Fluegel L."/>
            <person name="Davis C.M."/>
            <person name="Simpson J.R."/>
            <person name="Lauterbach L."/>
            <person name="Steele A.D."/>
            <person name="Gui C."/>
            <person name="Meng S."/>
            <person name="Li G."/>
            <person name="Viehrig K."/>
            <person name="Ye F."/>
            <person name="Su P."/>
            <person name="Kiefer A.F."/>
            <person name="Nichols A."/>
            <person name="Cepeda A.J."/>
            <person name="Yan W."/>
            <person name="Fan B."/>
            <person name="Jiang Y."/>
            <person name="Adhikari A."/>
            <person name="Zheng C.-J."/>
            <person name="Schuster L."/>
            <person name="Cowan T.M."/>
            <person name="Smanski M.J."/>
            <person name="Chevrette M.G."/>
            <person name="De Carvalho L.P.S."/>
            <person name="Shen B."/>
        </authorList>
    </citation>
    <scope>NUCLEOTIDE SEQUENCE [LARGE SCALE GENOMIC DNA]</scope>
    <source>
        <strain evidence="2 3">NPDC020602</strain>
    </source>
</reference>
<keyword evidence="3" id="KW-1185">Reference proteome</keyword>
<evidence type="ECO:0000256" key="1">
    <source>
        <dbReference type="SAM" id="Phobius"/>
    </source>
</evidence>
<feature type="transmembrane region" description="Helical" evidence="1">
    <location>
        <begin position="131"/>
        <end position="149"/>
    </location>
</feature>
<gene>
    <name evidence="2" type="ORF">ACH407_19195</name>
</gene>
<protein>
    <submittedName>
        <fullName evidence="2">Uncharacterized protein</fullName>
    </submittedName>
</protein>
<name>A0ABW7U7R3_9ACTN</name>